<protein>
    <recommendedName>
        <fullName evidence="1">DUF7336 domain-containing protein</fullName>
    </recommendedName>
</protein>
<dbReference type="Proteomes" id="UP000269348">
    <property type="component" value="Segment"/>
</dbReference>
<keyword evidence="3" id="KW-1185">Reference proteome</keyword>
<evidence type="ECO:0000259" key="1">
    <source>
        <dbReference type="Pfam" id="PF24024"/>
    </source>
</evidence>
<proteinExistence type="predicted"/>
<reference evidence="2 3" key="1">
    <citation type="submission" date="2017-11" db="EMBL/GenBank/DDBJ databases">
        <title>A major lineage of nontailed dsDNA viruses as unrecognized killers of marine bacteria.</title>
        <authorList>
            <person name="Kauffman K.M."/>
            <person name="Hussain F.A."/>
            <person name="Yang J."/>
            <person name="Arevalo P."/>
            <person name="Brown J.M."/>
            <person name="Chang W.K."/>
            <person name="VanInsberghe D."/>
            <person name="Elsherbini J."/>
            <person name="Cutler M.B."/>
            <person name="Kelly L."/>
            <person name="Polz M.F."/>
        </authorList>
    </citation>
    <scope>NUCLEOTIDE SEQUENCE [LARGE SCALE GENOMIC DNA]</scope>
</reference>
<feature type="domain" description="DUF7336" evidence="1">
    <location>
        <begin position="128"/>
        <end position="177"/>
    </location>
</feature>
<dbReference type="EMBL" id="MG592603">
    <property type="protein sequence ID" value="AUR97318.1"/>
    <property type="molecule type" value="Genomic_DNA"/>
</dbReference>
<evidence type="ECO:0000313" key="2">
    <source>
        <dbReference type="EMBL" id="AUR97318.1"/>
    </source>
</evidence>
<name>A0A2I7RUJ0_9CAUD</name>
<gene>
    <name evidence="2" type="ORF">NVP1238A_69</name>
</gene>
<evidence type="ECO:0000313" key="3">
    <source>
        <dbReference type="Proteomes" id="UP000269348"/>
    </source>
</evidence>
<dbReference type="Pfam" id="PF24024">
    <property type="entry name" value="DUF7336"/>
    <property type="match status" value="1"/>
</dbReference>
<organism evidence="2 3">
    <name type="scientific">Vibrio phage 1.238.A._10N.261.52.F10</name>
    <dbReference type="NCBI Taxonomy" id="1881231"/>
    <lineage>
        <taxon>Viruses</taxon>
        <taxon>Duplodnaviria</taxon>
        <taxon>Heunggongvirae</taxon>
        <taxon>Uroviricota</taxon>
        <taxon>Caudoviricetes</taxon>
        <taxon>Schitoviridae</taxon>
        <taxon>Pariacacavirus</taxon>
        <taxon>Pariacacavirus 1238A</taxon>
    </lineage>
</organism>
<accession>A0A2I7RUJ0</accession>
<dbReference type="InterPro" id="IPR055760">
    <property type="entry name" value="DUF7336"/>
</dbReference>
<sequence>MITVKQARDLGIVFMKGDELVGDFGGYKVGDGIDVTVLNQNCHGDLSVHSFAWRDGDYKQPYPDDIMVEITYYHALQKYTEISPCGEIDWEEEGEYFWRPHLPSLYQEPSRVKLKESLVQEDVSDNTYVYVLTFGVHYEGNQVIGVFSTYEKAKEVVDAKFTDSCSDYWDIEKEEVK</sequence>